<comment type="caution">
    <text evidence="1">The sequence shown here is derived from an EMBL/GenBank/DDBJ whole genome shotgun (WGS) entry which is preliminary data.</text>
</comment>
<evidence type="ECO:0000313" key="1">
    <source>
        <dbReference type="EMBL" id="TGE09956.1"/>
    </source>
</evidence>
<proteinExistence type="predicted"/>
<evidence type="ECO:0000313" key="2">
    <source>
        <dbReference type="Proteomes" id="UP000298337"/>
    </source>
</evidence>
<dbReference type="RefSeq" id="WP_135431156.1">
    <property type="nucleotide sequence ID" value="NZ_SRLA01000001.1"/>
</dbReference>
<dbReference type="InterPro" id="IPR017601">
    <property type="entry name" value="DGQHR-contain_dom"/>
</dbReference>
<dbReference type="EMBL" id="SRLA01000001">
    <property type="protein sequence ID" value="TGE09956.1"/>
    <property type="molecule type" value="Genomic_DNA"/>
</dbReference>
<protein>
    <submittedName>
        <fullName evidence="1">DGQHR domain-containing protein</fullName>
    </submittedName>
</protein>
<dbReference type="InterPro" id="IPR017642">
    <property type="entry name" value="DNA_S_mod_DndB"/>
</dbReference>
<sequence>MRKLLIPSLKGKIGDWVYFNATMKLSDVADKMRINTVSEVQELYSHNINEVLQRDVTNKRISKLSQYLKTQKDHFLSTLIVAIYKGSPKWSEIRIEQSFEIDGKELQEKDALFLDGRLGILSLNGDESLFVLDGQHRLIGMRDAYKNAPDTLGGDDISLTFVVHSPQTIQKTRRLFTVLNRYAEKPKKAELIIMEEDDAAAIITRRLVSSHDILSQAKAISSSKAFAMPTNDSTSFTTLVCLYDITKIIIEFNKIYPSTKNIYRLSDDKLDELYNDKVLPFWDFFFSSFPDVKKFIQGKASDTFTRNRATGGSLLLRPLGQILIASVYKNFANESPKRFKAFKAQIKKVDFDLSHQNWKYTFWDNGTIVTKRPALKKTVLLYILGETIDKDAMEKSLTKLYEEHGDKYENSLVLV</sequence>
<dbReference type="NCBIfam" id="TIGR03187">
    <property type="entry name" value="DGQHR"/>
    <property type="match status" value="1"/>
</dbReference>
<dbReference type="Proteomes" id="UP000298337">
    <property type="component" value="Unassembled WGS sequence"/>
</dbReference>
<organism evidence="1 2">
    <name type="scientific">Hymenobacter fodinae</name>
    <dbReference type="NCBI Taxonomy" id="2510796"/>
    <lineage>
        <taxon>Bacteria</taxon>
        <taxon>Pseudomonadati</taxon>
        <taxon>Bacteroidota</taxon>
        <taxon>Cytophagia</taxon>
        <taxon>Cytophagales</taxon>
        <taxon>Hymenobacteraceae</taxon>
        <taxon>Hymenobacter</taxon>
    </lineage>
</organism>
<dbReference type="CDD" id="cd16414">
    <property type="entry name" value="dndB_like"/>
    <property type="match status" value="1"/>
</dbReference>
<keyword evidence="2" id="KW-1185">Reference proteome</keyword>
<accession>A0A4Z0PBE8</accession>
<dbReference type="Pfam" id="PF14072">
    <property type="entry name" value="DndB"/>
    <property type="match status" value="1"/>
</dbReference>
<dbReference type="OrthoDB" id="9789139at2"/>
<dbReference type="AlphaFoldDB" id="A0A4Z0PBE8"/>
<name>A0A4Z0PBE8_9BACT</name>
<reference evidence="1 2" key="1">
    <citation type="submission" date="2019-04" db="EMBL/GenBank/DDBJ databases">
        <authorList>
            <person name="Feng G."/>
            <person name="Zhang J."/>
            <person name="Zhu H."/>
        </authorList>
    </citation>
    <scope>NUCLEOTIDE SEQUENCE [LARGE SCALE GENOMIC DNA]</scope>
    <source>
        <strain evidence="1 2">92R-1</strain>
    </source>
</reference>
<gene>
    <name evidence="1" type="ORF">EU556_03785</name>
</gene>